<proteinExistence type="predicted"/>
<reference evidence="2" key="1">
    <citation type="submission" date="2023-07" db="EMBL/GenBank/DDBJ databases">
        <authorList>
            <consortium name="AG Swart"/>
            <person name="Singh M."/>
            <person name="Singh A."/>
            <person name="Seah K."/>
            <person name="Emmerich C."/>
        </authorList>
    </citation>
    <scope>NUCLEOTIDE SEQUENCE</scope>
    <source>
        <strain evidence="2">DP1</strain>
    </source>
</reference>
<protein>
    <recommendedName>
        <fullName evidence="1">Ricin B lectin domain-containing protein</fullName>
    </recommendedName>
</protein>
<evidence type="ECO:0000313" key="3">
    <source>
        <dbReference type="Proteomes" id="UP001295684"/>
    </source>
</evidence>
<organism evidence="2 3">
    <name type="scientific">Euplotes crassus</name>
    <dbReference type="NCBI Taxonomy" id="5936"/>
    <lineage>
        <taxon>Eukaryota</taxon>
        <taxon>Sar</taxon>
        <taxon>Alveolata</taxon>
        <taxon>Ciliophora</taxon>
        <taxon>Intramacronucleata</taxon>
        <taxon>Spirotrichea</taxon>
        <taxon>Hypotrichia</taxon>
        <taxon>Euplotida</taxon>
        <taxon>Euplotidae</taxon>
        <taxon>Moneuplotes</taxon>
    </lineage>
</organism>
<sequence length="217" mass="24437">MESSLDTSQAYKIKNIGINGYLDTYDGYDRADNSDWHYGGRVQIGNIDVGGHSKAVVNQIWQLIDHGDNKWKIQNIGNGGYLDTYGGYDRDPGNDDWHYNGRVQIGYDNVSPHNQCGFNNQTWKFIDQGDNIYKLESCMGGYLDTYGGYDKDPEVHNHSHHGGRVQIGKDDCTPDNEGGYANQTWRLILCGAVEDYSSRVNSTKWVRAEPGDVKKKS</sequence>
<comment type="caution">
    <text evidence="2">The sequence shown here is derived from an EMBL/GenBank/DDBJ whole genome shotgun (WGS) entry which is preliminary data.</text>
</comment>
<dbReference type="SUPFAM" id="SSF50370">
    <property type="entry name" value="Ricin B-like lectins"/>
    <property type="match status" value="1"/>
</dbReference>
<name>A0AAD2D5I8_EUPCR</name>
<dbReference type="Pfam" id="PF14200">
    <property type="entry name" value="RicinB_lectin_2"/>
    <property type="match status" value="1"/>
</dbReference>
<evidence type="ECO:0000313" key="2">
    <source>
        <dbReference type="EMBL" id="CAI2380288.1"/>
    </source>
</evidence>
<dbReference type="PROSITE" id="PS50231">
    <property type="entry name" value="RICIN_B_LECTIN"/>
    <property type="match status" value="1"/>
</dbReference>
<gene>
    <name evidence="2" type="ORF">ECRASSUSDP1_LOCUS21720</name>
</gene>
<dbReference type="AlphaFoldDB" id="A0AAD2D5I8"/>
<dbReference type="CDD" id="cd00161">
    <property type="entry name" value="beta-trefoil_Ricin-like"/>
    <property type="match status" value="1"/>
</dbReference>
<dbReference type="EMBL" id="CAMPGE010022233">
    <property type="protein sequence ID" value="CAI2380288.1"/>
    <property type="molecule type" value="Genomic_DNA"/>
</dbReference>
<dbReference type="InterPro" id="IPR035992">
    <property type="entry name" value="Ricin_B-like_lectins"/>
</dbReference>
<evidence type="ECO:0000259" key="1">
    <source>
        <dbReference type="Pfam" id="PF14200"/>
    </source>
</evidence>
<dbReference type="InterPro" id="IPR000772">
    <property type="entry name" value="Ricin_B_lectin"/>
</dbReference>
<dbReference type="Proteomes" id="UP001295684">
    <property type="component" value="Unassembled WGS sequence"/>
</dbReference>
<dbReference type="Gene3D" id="2.80.10.50">
    <property type="match status" value="1"/>
</dbReference>
<accession>A0AAD2D5I8</accession>
<keyword evidence="3" id="KW-1185">Reference proteome</keyword>
<feature type="domain" description="Ricin B lectin" evidence="1">
    <location>
        <begin position="58"/>
        <end position="149"/>
    </location>
</feature>